<dbReference type="InterPro" id="IPR017938">
    <property type="entry name" value="Riboflavin_synthase-like_b-brl"/>
</dbReference>
<dbReference type="Proteomes" id="UP001232163">
    <property type="component" value="Unassembled WGS sequence"/>
</dbReference>
<dbReference type="InterPro" id="IPR039374">
    <property type="entry name" value="SIP_fam"/>
</dbReference>
<protein>
    <submittedName>
        <fullName evidence="2">NADPH-dependent ferric siderophore reductase</fullName>
    </submittedName>
</protein>
<sequence>MTPVPPTAQPDPARPPLLTEEAQDIMEHVNAGHVPELLHCVRAFTPVQGATHAQLTALFTDGMQLDVTTPAGTSRHFVPFAAPAPAHEAVRATVAAAMQKLGVKPDGRVAHWPVVHTRTLSTHFQRITVQLDEPLPWAPGYACRFDVPGQTHGRPYTLRRVHPHTLTAEIDVYCHDGTLGSRWAQGLEAGHTVTARGGRQESLPDFTAGPALLIGDETALPTIAALLETWKTPHPVHVLLEVGDAAEETYLEDVPLPPAAQVQWLRRAGASGDALQDALGALPLAPAAVWGALEVSRAKQLRKQLQAAHPGADVRIAGYWRVNEQH</sequence>
<dbReference type="InterPro" id="IPR039261">
    <property type="entry name" value="FNR_nucleotide-bd"/>
</dbReference>
<dbReference type="PANTHER" id="PTHR30157:SF0">
    <property type="entry name" value="NADPH-DEPENDENT FERRIC-CHELATE REDUCTASE"/>
    <property type="match status" value="1"/>
</dbReference>
<reference evidence="2 3" key="1">
    <citation type="submission" date="2023-07" db="EMBL/GenBank/DDBJ databases">
        <title>Genomic Encyclopedia of Type Strains, Phase IV (KMG-IV): sequencing the most valuable type-strain genomes for metagenomic binning, comparative biology and taxonomic classification.</title>
        <authorList>
            <person name="Goeker M."/>
        </authorList>
    </citation>
    <scope>NUCLEOTIDE SEQUENCE [LARGE SCALE GENOMIC DNA]</scope>
    <source>
        <strain evidence="2 3">NIO-1023</strain>
    </source>
</reference>
<evidence type="ECO:0000313" key="3">
    <source>
        <dbReference type="Proteomes" id="UP001232163"/>
    </source>
</evidence>
<keyword evidence="3" id="KW-1185">Reference proteome</keyword>
<feature type="domain" description="FAD-binding FR-type" evidence="1">
    <location>
        <begin position="107"/>
        <end position="205"/>
    </location>
</feature>
<dbReference type="PROSITE" id="PS51384">
    <property type="entry name" value="FAD_FR"/>
    <property type="match status" value="1"/>
</dbReference>
<dbReference type="InterPro" id="IPR017927">
    <property type="entry name" value="FAD-bd_FR_type"/>
</dbReference>
<dbReference type="InterPro" id="IPR019595">
    <property type="entry name" value="DUF2470"/>
</dbReference>
<dbReference type="InterPro" id="IPR037119">
    <property type="entry name" value="Haem_oxidase_HugZ-like_sf"/>
</dbReference>
<dbReference type="RefSeq" id="WP_307465506.1">
    <property type="nucleotide sequence ID" value="NZ_JAURUR010000003.1"/>
</dbReference>
<dbReference type="CDD" id="cd06193">
    <property type="entry name" value="siderophore_interacting"/>
    <property type="match status" value="1"/>
</dbReference>
<evidence type="ECO:0000313" key="2">
    <source>
        <dbReference type="EMBL" id="MDP9764142.1"/>
    </source>
</evidence>
<name>A0ABT9MC38_9DEIO</name>
<dbReference type="InterPro" id="IPR007037">
    <property type="entry name" value="SIP_rossman_dom"/>
</dbReference>
<dbReference type="Gene3D" id="2.40.30.10">
    <property type="entry name" value="Translation factors"/>
    <property type="match status" value="1"/>
</dbReference>
<dbReference type="PANTHER" id="PTHR30157">
    <property type="entry name" value="FERRIC REDUCTASE, NADPH-DEPENDENT"/>
    <property type="match status" value="1"/>
</dbReference>
<organism evidence="2 3">
    <name type="scientific">Deinococcus enclensis</name>
    <dbReference type="NCBI Taxonomy" id="1049582"/>
    <lineage>
        <taxon>Bacteria</taxon>
        <taxon>Thermotogati</taxon>
        <taxon>Deinococcota</taxon>
        <taxon>Deinococci</taxon>
        <taxon>Deinococcales</taxon>
        <taxon>Deinococcaceae</taxon>
        <taxon>Deinococcus</taxon>
    </lineage>
</organism>
<dbReference type="Pfam" id="PF04954">
    <property type="entry name" value="SIP"/>
    <property type="match status" value="1"/>
</dbReference>
<proteinExistence type="predicted"/>
<accession>A0ABT9MC38</accession>
<gene>
    <name evidence="2" type="ORF">QO006_001567</name>
</gene>
<dbReference type="Pfam" id="PF10615">
    <property type="entry name" value="DUF2470"/>
    <property type="match status" value="1"/>
</dbReference>
<evidence type="ECO:0000259" key="1">
    <source>
        <dbReference type="PROSITE" id="PS51384"/>
    </source>
</evidence>
<dbReference type="EMBL" id="JAURUR010000003">
    <property type="protein sequence ID" value="MDP9764142.1"/>
    <property type="molecule type" value="Genomic_DNA"/>
</dbReference>
<comment type="caution">
    <text evidence="2">The sequence shown here is derived from an EMBL/GenBank/DDBJ whole genome shotgun (WGS) entry which is preliminary data.</text>
</comment>
<dbReference type="SUPFAM" id="SSF63380">
    <property type="entry name" value="Riboflavin synthase domain-like"/>
    <property type="match status" value="1"/>
</dbReference>
<dbReference type="Gene3D" id="3.40.50.80">
    <property type="entry name" value="Nucleotide-binding domain of ferredoxin-NADP reductase (FNR) module"/>
    <property type="match status" value="1"/>
</dbReference>
<dbReference type="Gene3D" id="3.20.180.10">
    <property type="entry name" value="PNP-oxidase-like"/>
    <property type="match status" value="1"/>
</dbReference>